<dbReference type="AlphaFoldDB" id="A0A645DXK6"/>
<reference evidence="7" key="1">
    <citation type="submission" date="2019-08" db="EMBL/GenBank/DDBJ databases">
        <authorList>
            <person name="Kucharzyk K."/>
            <person name="Murdoch R.W."/>
            <person name="Higgins S."/>
            <person name="Loffler F."/>
        </authorList>
    </citation>
    <scope>NUCLEOTIDE SEQUENCE</scope>
</reference>
<evidence type="ECO:0000256" key="4">
    <source>
        <dbReference type="ARBA" id="ARBA00022833"/>
    </source>
</evidence>
<comment type="caution">
    <text evidence="7">The sequence shown here is derived from an EMBL/GenBank/DDBJ whole genome shotgun (WGS) entry which is preliminary data.</text>
</comment>
<protein>
    <submittedName>
        <fullName evidence="7">NADP-dependent isopropanol dehydrogenase</fullName>
        <ecNumber evidence="7">1.1.1.80</ecNumber>
    </submittedName>
</protein>
<dbReference type="PANTHER" id="PTHR42813:SF4">
    <property type="entry name" value="NADP-DEPENDENT ISOPROPANOL DEHYDROGENASE"/>
    <property type="match status" value="1"/>
</dbReference>
<dbReference type="EMBL" id="VSSQ01040920">
    <property type="protein sequence ID" value="MPM94250.1"/>
    <property type="molecule type" value="Genomic_DNA"/>
</dbReference>
<dbReference type="EC" id="1.1.1.80" evidence="7"/>
<proteinExistence type="inferred from homology"/>
<sequence length="221" mass="23274">MNLACIPEGVSLEQAVMLCDMVTTGFHGVELAQVEFGSIVAVIGIGPVGLMAVAGAALRGAGRLFAVGSRKRCVEAARGYGATDIIDYKNGDIVSQILNATRGHGADHVIVAGGPSEVLEQAVAICKPGGVIGNVNYFGEGEYLRIPRAAWGVGMGHKTINGGLTPGGRVRMERMAGMVVYGRLDPGRMVTHTFRGLNRLPEALEMMRHKTPDLIKPVVLV</sequence>
<dbReference type="SUPFAM" id="SSF51735">
    <property type="entry name" value="NAD(P)-binding Rossmann-fold domains"/>
    <property type="match status" value="1"/>
</dbReference>
<keyword evidence="3" id="KW-0479">Metal-binding</keyword>
<dbReference type="PANTHER" id="PTHR42813">
    <property type="entry name" value="ZINC-TYPE ALCOHOL DEHYDROGENASE-LIKE"/>
    <property type="match status" value="1"/>
</dbReference>
<dbReference type="InterPro" id="IPR036291">
    <property type="entry name" value="NAD(P)-bd_dom_sf"/>
</dbReference>
<evidence type="ECO:0000256" key="1">
    <source>
        <dbReference type="ARBA" id="ARBA00001947"/>
    </source>
</evidence>
<feature type="transmembrane region" description="Helical" evidence="5">
    <location>
        <begin position="36"/>
        <end position="62"/>
    </location>
</feature>
<keyword evidence="4" id="KW-0862">Zinc</keyword>
<dbReference type="Pfam" id="PF00107">
    <property type="entry name" value="ADH_zinc_N"/>
    <property type="match status" value="1"/>
</dbReference>
<dbReference type="GO" id="GO:0050009">
    <property type="term" value="F:isopropanol dehydrogenase (NADP+) activity"/>
    <property type="evidence" value="ECO:0007669"/>
    <property type="project" value="UniProtKB-EC"/>
</dbReference>
<dbReference type="InterPro" id="IPR013149">
    <property type="entry name" value="ADH-like_C"/>
</dbReference>
<dbReference type="GO" id="GO:0046872">
    <property type="term" value="F:metal ion binding"/>
    <property type="evidence" value="ECO:0007669"/>
    <property type="project" value="UniProtKB-KW"/>
</dbReference>
<feature type="domain" description="Alcohol dehydrogenase-like C-terminal" evidence="6">
    <location>
        <begin position="47"/>
        <end position="146"/>
    </location>
</feature>
<comment type="cofactor">
    <cofactor evidence="1">
        <name>Zn(2+)</name>
        <dbReference type="ChEBI" id="CHEBI:29105"/>
    </cofactor>
</comment>
<organism evidence="7">
    <name type="scientific">bioreactor metagenome</name>
    <dbReference type="NCBI Taxonomy" id="1076179"/>
    <lineage>
        <taxon>unclassified sequences</taxon>
        <taxon>metagenomes</taxon>
        <taxon>ecological metagenomes</taxon>
    </lineage>
</organism>
<keyword evidence="5" id="KW-0812">Transmembrane</keyword>
<evidence type="ECO:0000313" key="7">
    <source>
        <dbReference type="EMBL" id="MPM94250.1"/>
    </source>
</evidence>
<dbReference type="Gene3D" id="3.40.50.720">
    <property type="entry name" value="NAD(P)-binding Rossmann-like Domain"/>
    <property type="match status" value="1"/>
</dbReference>
<comment type="similarity">
    <text evidence="2">Belongs to the zinc-containing alcohol dehydrogenase family.</text>
</comment>
<name>A0A645DXK6_9ZZZZ</name>
<evidence type="ECO:0000256" key="5">
    <source>
        <dbReference type="SAM" id="Phobius"/>
    </source>
</evidence>
<evidence type="ECO:0000256" key="2">
    <source>
        <dbReference type="ARBA" id="ARBA00008072"/>
    </source>
</evidence>
<accession>A0A645DXK6</accession>
<keyword evidence="5" id="KW-0472">Membrane</keyword>
<evidence type="ECO:0000259" key="6">
    <source>
        <dbReference type="Pfam" id="PF00107"/>
    </source>
</evidence>
<keyword evidence="7" id="KW-0560">Oxidoreductase</keyword>
<gene>
    <name evidence="7" type="primary">adh_12</name>
    <name evidence="7" type="ORF">SDC9_141396</name>
</gene>
<keyword evidence="5" id="KW-1133">Transmembrane helix</keyword>
<evidence type="ECO:0000256" key="3">
    <source>
        <dbReference type="ARBA" id="ARBA00022723"/>
    </source>
</evidence>